<name>A0AAW1RB19_9CHLO</name>
<dbReference type="AlphaFoldDB" id="A0AAW1RB19"/>
<dbReference type="GO" id="GO:0005829">
    <property type="term" value="C:cytosol"/>
    <property type="evidence" value="ECO:0007669"/>
    <property type="project" value="TreeGrafter"/>
</dbReference>
<comment type="similarity">
    <text evidence="1">Belongs to the cyclophilin-type PPIase family.</text>
</comment>
<dbReference type="InterPro" id="IPR002130">
    <property type="entry name" value="Cyclophilin-type_PPIase_dom"/>
</dbReference>
<proteinExistence type="inferred from homology"/>
<dbReference type="GO" id="GO:0006457">
    <property type="term" value="P:protein folding"/>
    <property type="evidence" value="ECO:0007669"/>
    <property type="project" value="TreeGrafter"/>
</dbReference>
<dbReference type="SUPFAM" id="SSF50891">
    <property type="entry name" value="Cyclophilin-like"/>
    <property type="match status" value="1"/>
</dbReference>
<feature type="region of interest" description="Disordered" evidence="2">
    <location>
        <begin position="254"/>
        <end position="306"/>
    </location>
</feature>
<dbReference type="Pfam" id="PF00160">
    <property type="entry name" value="Pro_isomerase"/>
    <property type="match status" value="1"/>
</dbReference>
<dbReference type="GO" id="GO:0016018">
    <property type="term" value="F:cyclosporin A binding"/>
    <property type="evidence" value="ECO:0007669"/>
    <property type="project" value="TreeGrafter"/>
</dbReference>
<dbReference type="PANTHER" id="PTHR11071">
    <property type="entry name" value="PEPTIDYL-PROLYL CIS-TRANS ISOMERASE"/>
    <property type="match status" value="1"/>
</dbReference>
<dbReference type="GO" id="GO:0003755">
    <property type="term" value="F:peptidyl-prolyl cis-trans isomerase activity"/>
    <property type="evidence" value="ECO:0007669"/>
    <property type="project" value="InterPro"/>
</dbReference>
<feature type="domain" description="PPIase cyclophilin-type" evidence="3">
    <location>
        <begin position="69"/>
        <end position="213"/>
    </location>
</feature>
<dbReference type="Gene3D" id="2.40.100.10">
    <property type="entry name" value="Cyclophilin-like"/>
    <property type="match status" value="1"/>
</dbReference>
<dbReference type="PROSITE" id="PS50072">
    <property type="entry name" value="CSA_PPIASE_2"/>
    <property type="match status" value="1"/>
</dbReference>
<evidence type="ECO:0000256" key="1">
    <source>
        <dbReference type="ARBA" id="ARBA00007365"/>
    </source>
</evidence>
<dbReference type="Proteomes" id="UP001438707">
    <property type="component" value="Unassembled WGS sequence"/>
</dbReference>
<evidence type="ECO:0000259" key="3">
    <source>
        <dbReference type="PROSITE" id="PS50072"/>
    </source>
</evidence>
<dbReference type="PANTHER" id="PTHR11071:SF561">
    <property type="entry name" value="PEPTIDYL-PROLYL CIS-TRANS ISOMERASE D-RELATED"/>
    <property type="match status" value="1"/>
</dbReference>
<reference evidence="4 5" key="1">
    <citation type="journal article" date="2024" name="Nat. Commun.">
        <title>Phylogenomics reveals the evolutionary origins of lichenization in chlorophyte algae.</title>
        <authorList>
            <person name="Puginier C."/>
            <person name="Libourel C."/>
            <person name="Otte J."/>
            <person name="Skaloud P."/>
            <person name="Haon M."/>
            <person name="Grisel S."/>
            <person name="Petersen M."/>
            <person name="Berrin J.G."/>
            <person name="Delaux P.M."/>
            <person name="Dal Grande F."/>
            <person name="Keller J."/>
        </authorList>
    </citation>
    <scope>NUCLEOTIDE SEQUENCE [LARGE SCALE GENOMIC DNA]</scope>
    <source>
        <strain evidence="4 5">SAG 2145</strain>
    </source>
</reference>
<dbReference type="InterPro" id="IPR029000">
    <property type="entry name" value="Cyclophilin-like_dom_sf"/>
</dbReference>
<evidence type="ECO:0000256" key="2">
    <source>
        <dbReference type="SAM" id="MobiDB-lite"/>
    </source>
</evidence>
<sequence length="306" mass="32727">MGKGGTRFVGEAVGVRAGRAKAGLSAKQMAKDMEHFQKTGRHPAIPSRSEQDFGLPPLPIPIIHRPHVFLDLKAGSRPLGRLVIEIYEELIPVAAQHFINCCRPGMRDSLQSTPIRRILPDLAFFGGAPQGSKAPLHMRRNTRLQHVERGCCSIAVTGSEFAICFTRSLPLDDTHQVVGRVRLGDDILTEVNGLATDAHDAPIQSLMINDCGLTNHEGQHEALSAEARAALDKKDTPEEAAAKLAAQAAAAGDSVREALQTGLSEKRKAETAPLSRGPKRKAMGVHDVLGDLSASASSSSDESNHA</sequence>
<gene>
    <name evidence="4" type="ORF">WJX74_001175</name>
</gene>
<evidence type="ECO:0000313" key="5">
    <source>
        <dbReference type="Proteomes" id="UP001438707"/>
    </source>
</evidence>
<protein>
    <recommendedName>
        <fullName evidence="3">PPIase cyclophilin-type domain-containing protein</fullName>
    </recommendedName>
</protein>
<accession>A0AAW1RB19</accession>
<comment type="caution">
    <text evidence="4">The sequence shown here is derived from an EMBL/GenBank/DDBJ whole genome shotgun (WGS) entry which is preliminary data.</text>
</comment>
<dbReference type="EMBL" id="JALJOS010000015">
    <property type="protein sequence ID" value="KAK9830661.1"/>
    <property type="molecule type" value="Genomic_DNA"/>
</dbReference>
<keyword evidence="5" id="KW-1185">Reference proteome</keyword>
<organism evidence="4 5">
    <name type="scientific">Apatococcus lobatus</name>
    <dbReference type="NCBI Taxonomy" id="904363"/>
    <lineage>
        <taxon>Eukaryota</taxon>
        <taxon>Viridiplantae</taxon>
        <taxon>Chlorophyta</taxon>
        <taxon>core chlorophytes</taxon>
        <taxon>Trebouxiophyceae</taxon>
        <taxon>Chlorellales</taxon>
        <taxon>Chlorellaceae</taxon>
        <taxon>Apatococcus</taxon>
    </lineage>
</organism>
<evidence type="ECO:0000313" key="4">
    <source>
        <dbReference type="EMBL" id="KAK9830661.1"/>
    </source>
</evidence>